<reference evidence="2" key="2">
    <citation type="submission" date="2025-09" db="UniProtKB">
        <authorList>
            <consortium name="Ensembl"/>
        </authorList>
    </citation>
    <scope>IDENTIFICATION</scope>
</reference>
<proteinExistence type="predicted"/>
<dbReference type="Pfam" id="PF00078">
    <property type="entry name" value="RVT_1"/>
    <property type="match status" value="1"/>
</dbReference>
<dbReference type="InterPro" id="IPR043502">
    <property type="entry name" value="DNA/RNA_pol_sf"/>
</dbReference>
<dbReference type="Ensembl" id="ENSHBUT00000021989.1">
    <property type="protein sequence ID" value="ENSHBUP00000014088.1"/>
    <property type="gene ID" value="ENSHBUG00000015916.1"/>
</dbReference>
<dbReference type="PROSITE" id="PS50878">
    <property type="entry name" value="RT_POL"/>
    <property type="match status" value="1"/>
</dbReference>
<reference evidence="2" key="1">
    <citation type="submission" date="2025-08" db="UniProtKB">
        <authorList>
            <consortium name="Ensembl"/>
        </authorList>
    </citation>
    <scope>IDENTIFICATION</scope>
</reference>
<dbReference type="Proteomes" id="UP000264840">
    <property type="component" value="Unplaced"/>
</dbReference>
<dbReference type="AlphaFoldDB" id="A0A3Q2VZM5"/>
<name>A0A3Q2VZM5_HAPBU</name>
<evidence type="ECO:0000259" key="1">
    <source>
        <dbReference type="PROSITE" id="PS50878"/>
    </source>
</evidence>
<feature type="domain" description="Reverse transcriptase" evidence="1">
    <location>
        <begin position="139"/>
        <end position="413"/>
    </location>
</feature>
<organism evidence="2 3">
    <name type="scientific">Haplochromis burtoni</name>
    <name type="common">Burton's mouthbrooder</name>
    <name type="synonym">Chromis burtoni</name>
    <dbReference type="NCBI Taxonomy" id="8153"/>
    <lineage>
        <taxon>Eukaryota</taxon>
        <taxon>Metazoa</taxon>
        <taxon>Chordata</taxon>
        <taxon>Craniata</taxon>
        <taxon>Vertebrata</taxon>
        <taxon>Euteleostomi</taxon>
        <taxon>Actinopterygii</taxon>
        <taxon>Neopterygii</taxon>
        <taxon>Teleostei</taxon>
        <taxon>Neoteleostei</taxon>
        <taxon>Acanthomorphata</taxon>
        <taxon>Ovalentaria</taxon>
        <taxon>Cichlomorphae</taxon>
        <taxon>Cichliformes</taxon>
        <taxon>Cichlidae</taxon>
        <taxon>African cichlids</taxon>
        <taxon>Pseudocrenilabrinae</taxon>
        <taxon>Haplochromini</taxon>
        <taxon>Haplochromis</taxon>
    </lineage>
</organism>
<dbReference type="CDD" id="cd01650">
    <property type="entry name" value="RT_nLTR_like"/>
    <property type="match status" value="1"/>
</dbReference>
<dbReference type="SUPFAM" id="SSF56672">
    <property type="entry name" value="DNA/RNA polymerases"/>
    <property type="match status" value="1"/>
</dbReference>
<dbReference type="STRING" id="8153.ENSHBUP00000014088"/>
<dbReference type="GeneTree" id="ENSGT01150000286909"/>
<accession>A0A3Q2VZM5</accession>
<dbReference type="PANTHER" id="PTHR33332">
    <property type="entry name" value="REVERSE TRANSCRIPTASE DOMAIN-CONTAINING PROTEIN"/>
    <property type="match status" value="1"/>
</dbReference>
<dbReference type="OMA" id="QAPASEC"/>
<sequence length="466" mass="52354">MSRSKFQKAAKMAKTSFLSNIIANNSHNPRVLFKIFNSVVNPCSDVSMGASPALCEKFLNYFIDKISLLRATHSLVVNQAPASECSTVFQQFEPVSFLTLKEIINNLRSSNSLHDIIPSRIIKDALNTIGSCILFLMNFSLSPGYVPTVFKHAVVQPVIKKSTLDRDILANYRPISKLPFMSKVLEKIVLRQLQTYLERNGISDKFQSGFRPRHSTETALLRVFNDLLLIADSGRSAVLVLLDLTSAFDTVDHDILLARLEHVVGLKGNVLSWFKSYFSERSFSVTMGKYSSSSARLRCGVPQGSVLDPVLFSLYMLPLSSIFEKHNVSFHCYADDIQIYLHLTGDALSSPHPLFDCLSDVKDWLSRNFLTLNGKKTEIIVFDRNMPLGQLTGTFGPVANYLTDTARNLGVFMDSSFKLDKQVSTVVKTSFHQLRLISKAKPYIPHKDMEKLIHAFITSRLDYCNS</sequence>
<evidence type="ECO:0000313" key="2">
    <source>
        <dbReference type="Ensembl" id="ENSHBUP00000014088.1"/>
    </source>
</evidence>
<evidence type="ECO:0000313" key="3">
    <source>
        <dbReference type="Proteomes" id="UP000264840"/>
    </source>
</evidence>
<keyword evidence="3" id="KW-1185">Reference proteome</keyword>
<dbReference type="InterPro" id="IPR000477">
    <property type="entry name" value="RT_dom"/>
</dbReference>
<protein>
    <recommendedName>
        <fullName evidence="1">Reverse transcriptase domain-containing protein</fullName>
    </recommendedName>
</protein>